<evidence type="ECO:0000256" key="7">
    <source>
        <dbReference type="ARBA" id="ARBA00023049"/>
    </source>
</evidence>
<dbReference type="Gene3D" id="2.60.40.2970">
    <property type="match status" value="1"/>
</dbReference>
<evidence type="ECO:0000259" key="9">
    <source>
        <dbReference type="SMART" id="SM01351"/>
    </source>
</evidence>
<evidence type="ECO:0000256" key="5">
    <source>
        <dbReference type="ARBA" id="ARBA00022801"/>
    </source>
</evidence>
<dbReference type="PANTHER" id="PTHR37016">
    <property type="match status" value="1"/>
</dbReference>
<evidence type="ECO:0000256" key="6">
    <source>
        <dbReference type="ARBA" id="ARBA00022833"/>
    </source>
</evidence>
<comment type="cofactor">
    <cofactor evidence="1">
        <name>Zn(2+)</name>
        <dbReference type="ChEBI" id="CHEBI:29105"/>
    </cofactor>
</comment>
<dbReference type="Proteomes" id="UP000284842">
    <property type="component" value="Unassembled WGS sequence"/>
</dbReference>
<dbReference type="OrthoDB" id="412874at2759"/>
<dbReference type="InterPro" id="IPR024079">
    <property type="entry name" value="MetalloPept_cat_dom_sf"/>
</dbReference>
<keyword evidence="5" id="KW-0378">Hydrolase</keyword>
<evidence type="ECO:0000256" key="4">
    <source>
        <dbReference type="ARBA" id="ARBA00022723"/>
    </source>
</evidence>
<dbReference type="AlphaFoldDB" id="A0A409VAT8"/>
<keyword evidence="3" id="KW-0645">Protease</keyword>
<keyword evidence="7" id="KW-0482">Metalloprotease</keyword>
<keyword evidence="11" id="KW-1185">Reference proteome</keyword>
<dbReference type="Pfam" id="PF14521">
    <property type="entry name" value="Aspzincin_M35"/>
    <property type="match status" value="1"/>
</dbReference>
<protein>
    <recommendedName>
        <fullName evidence="9">Lysine-specific metallo-endopeptidase domain-containing protein</fullName>
    </recommendedName>
</protein>
<dbReference type="InterPro" id="IPR034115">
    <property type="entry name" value="M35_peptidyl-Lys"/>
</dbReference>
<dbReference type="InParanoid" id="A0A409VAT8"/>
<dbReference type="InterPro" id="IPR050414">
    <property type="entry name" value="Fungal_M35_metalloproteases"/>
</dbReference>
<dbReference type="InterPro" id="IPR029463">
    <property type="entry name" value="Lys_MEP"/>
</dbReference>
<evidence type="ECO:0000256" key="2">
    <source>
        <dbReference type="ARBA" id="ARBA00010279"/>
    </source>
</evidence>
<dbReference type="GO" id="GO:0006508">
    <property type="term" value="P:proteolysis"/>
    <property type="evidence" value="ECO:0007669"/>
    <property type="project" value="UniProtKB-KW"/>
</dbReference>
<keyword evidence="4" id="KW-0479">Metal-binding</keyword>
<keyword evidence="8" id="KW-0732">Signal</keyword>
<dbReference type="EMBL" id="NHTK01006099">
    <property type="protein sequence ID" value="PPQ64033.1"/>
    <property type="molecule type" value="Genomic_DNA"/>
</dbReference>
<organism evidence="10 11">
    <name type="scientific">Panaeolus cyanescens</name>
    <dbReference type="NCBI Taxonomy" id="181874"/>
    <lineage>
        <taxon>Eukaryota</taxon>
        <taxon>Fungi</taxon>
        <taxon>Dikarya</taxon>
        <taxon>Basidiomycota</taxon>
        <taxon>Agaricomycotina</taxon>
        <taxon>Agaricomycetes</taxon>
        <taxon>Agaricomycetidae</taxon>
        <taxon>Agaricales</taxon>
        <taxon>Agaricineae</taxon>
        <taxon>Galeropsidaceae</taxon>
        <taxon>Panaeolus</taxon>
    </lineage>
</organism>
<sequence length="349" mass="37375">MVACKSLLASLVLAAVSVSASPALTLTVSAPSDVSGVENLKVTARITNVGDETIKLLEDPRSLASKFPVNKFKVANARGVRPAFSGAKVKYSPEVAARMGDFTVLAPGASLEVVHDLSQAYNFTNAGSGSFDFEADSQFYIVNDDESIGVVYANEANSRSSFSSRVSGNLVVARDEPRLAKRATFVGCSASRQSLINTAAASAKTYASESSSYLNGLTAIKPRYQTWFGAWDTGRLSTVRSHFSLINGNDFNSYTWDCTCTSSAYAYVYPSTFGRVYFCNAFWNAPNTGTDSKAGTIIHEASHFTRNGGTDDLGYGHTNAKNLALNQPARAVMNADNHEYFAENTPAQS</sequence>
<name>A0A409VAT8_9AGAR</name>
<comment type="similarity">
    <text evidence="2">Belongs to the peptidase M35 family.</text>
</comment>
<accession>A0A409VAT8</accession>
<keyword evidence="6" id="KW-0862">Zinc</keyword>
<proteinExistence type="inferred from homology"/>
<gene>
    <name evidence="10" type="ORF">CVT24_008846</name>
</gene>
<comment type="caution">
    <text evidence="10">The sequence shown here is derived from an EMBL/GenBank/DDBJ whole genome shotgun (WGS) entry which is preliminary data.</text>
</comment>
<dbReference type="CDD" id="cd11306">
    <property type="entry name" value="M35_peptidyl-Lys"/>
    <property type="match status" value="1"/>
</dbReference>
<dbReference type="SUPFAM" id="SSF55486">
    <property type="entry name" value="Metalloproteases ('zincins'), catalytic domain"/>
    <property type="match status" value="1"/>
</dbReference>
<feature type="chain" id="PRO_5019263436" description="Lysine-specific metallo-endopeptidase domain-containing protein" evidence="8">
    <location>
        <begin position="21"/>
        <end position="349"/>
    </location>
</feature>
<evidence type="ECO:0000256" key="8">
    <source>
        <dbReference type="SAM" id="SignalP"/>
    </source>
</evidence>
<dbReference type="GO" id="GO:0046872">
    <property type="term" value="F:metal ion binding"/>
    <property type="evidence" value="ECO:0007669"/>
    <property type="project" value="UniProtKB-KW"/>
</dbReference>
<dbReference type="GO" id="GO:0004222">
    <property type="term" value="F:metalloendopeptidase activity"/>
    <property type="evidence" value="ECO:0007669"/>
    <property type="project" value="InterPro"/>
</dbReference>
<reference evidence="10 11" key="1">
    <citation type="journal article" date="2018" name="Evol. Lett.">
        <title>Horizontal gene cluster transfer increased hallucinogenic mushroom diversity.</title>
        <authorList>
            <person name="Reynolds H.T."/>
            <person name="Vijayakumar V."/>
            <person name="Gluck-Thaler E."/>
            <person name="Korotkin H.B."/>
            <person name="Matheny P.B."/>
            <person name="Slot J.C."/>
        </authorList>
    </citation>
    <scope>NUCLEOTIDE SEQUENCE [LARGE SCALE GENOMIC DNA]</scope>
    <source>
        <strain evidence="10 11">2629</strain>
    </source>
</reference>
<evidence type="ECO:0000313" key="10">
    <source>
        <dbReference type="EMBL" id="PPQ64033.1"/>
    </source>
</evidence>
<evidence type="ECO:0000256" key="1">
    <source>
        <dbReference type="ARBA" id="ARBA00001947"/>
    </source>
</evidence>
<dbReference type="Gene3D" id="3.40.390.10">
    <property type="entry name" value="Collagenase (Catalytic Domain)"/>
    <property type="match status" value="1"/>
</dbReference>
<feature type="domain" description="Lysine-specific metallo-endopeptidase" evidence="9">
    <location>
        <begin position="212"/>
        <end position="343"/>
    </location>
</feature>
<evidence type="ECO:0000256" key="3">
    <source>
        <dbReference type="ARBA" id="ARBA00022670"/>
    </source>
</evidence>
<dbReference type="PANTHER" id="PTHR37016:SF3">
    <property type="entry name" value="NEUTRAL PROTEASE 2-RELATED"/>
    <property type="match status" value="1"/>
</dbReference>
<dbReference type="SMART" id="SM01351">
    <property type="entry name" value="Aspzincin_M35"/>
    <property type="match status" value="1"/>
</dbReference>
<evidence type="ECO:0000313" key="11">
    <source>
        <dbReference type="Proteomes" id="UP000284842"/>
    </source>
</evidence>
<dbReference type="STRING" id="181874.A0A409VAT8"/>
<feature type="signal peptide" evidence="8">
    <location>
        <begin position="1"/>
        <end position="20"/>
    </location>
</feature>